<dbReference type="InterPro" id="IPR013785">
    <property type="entry name" value="Aldolase_TIM"/>
</dbReference>
<evidence type="ECO:0000256" key="10">
    <source>
        <dbReference type="ARBA" id="ARBA00023002"/>
    </source>
</evidence>
<dbReference type="PANTHER" id="PTHR48109">
    <property type="entry name" value="DIHYDROOROTATE DEHYDROGENASE (QUINONE), MITOCHONDRIAL-RELATED"/>
    <property type="match status" value="1"/>
</dbReference>
<organism evidence="13 14">
    <name type="scientific">Tothia fuscella</name>
    <dbReference type="NCBI Taxonomy" id="1048955"/>
    <lineage>
        <taxon>Eukaryota</taxon>
        <taxon>Fungi</taxon>
        <taxon>Dikarya</taxon>
        <taxon>Ascomycota</taxon>
        <taxon>Pezizomycotina</taxon>
        <taxon>Dothideomycetes</taxon>
        <taxon>Pleosporomycetidae</taxon>
        <taxon>Venturiales</taxon>
        <taxon>Cylindrosympodiaceae</taxon>
        <taxon>Tothia</taxon>
    </lineage>
</organism>
<evidence type="ECO:0000256" key="1">
    <source>
        <dbReference type="ARBA" id="ARBA00001917"/>
    </source>
</evidence>
<dbReference type="OrthoDB" id="14784at2759"/>
<gene>
    <name evidence="13" type="ORF">EJ08DRAFT_649584</name>
</gene>
<keyword evidence="6 11" id="KW-0963">Cytoplasm</keyword>
<comment type="function">
    <text evidence="11">Catalyzes the conversion of dihydroorotate to orotate with fumarate as the electron acceptor.</text>
</comment>
<evidence type="ECO:0000256" key="3">
    <source>
        <dbReference type="ARBA" id="ARBA00004725"/>
    </source>
</evidence>
<keyword evidence="10 11" id="KW-0560">Oxidoreductase</keyword>
<dbReference type="CDD" id="cd04741">
    <property type="entry name" value="DHOD_1A_like"/>
    <property type="match status" value="1"/>
</dbReference>
<evidence type="ECO:0000256" key="8">
    <source>
        <dbReference type="ARBA" id="ARBA00022643"/>
    </source>
</evidence>
<dbReference type="InterPro" id="IPR050074">
    <property type="entry name" value="DHO_dehydrogenase"/>
</dbReference>
<name>A0A9P4TYF3_9PEZI</name>
<proteinExistence type="inferred from homology"/>
<sequence length="321" mass="34867">MTLKINPPLINSSNPWATTLSDLRKLYLCQYTGAVTVRTSTLSGFAHNDSIHQYTFFDPHTFDCIHSREGECQKASASLNTLGYSPIPLAQTLENIRILCEEDNGGRRDKSFLVSVTGTPGELRECYRLILEAQRGIEVPLYMEVNLSCPNISGKPPPAHDLEALLEYLTSLNEVSRANNGRILIGIKTPPYTNPENFDIVKSVLMAFEKVPISFITATNTLGSCLLLDNSFSPALSSADEMGIGGMAGTPLHPLALGNVKLLRKMFDSEEKLKEVTVIGIGGVSDRAGFERMMSVGAEVVGVGTALGRVGVRVFEEITNG</sequence>
<dbReference type="Pfam" id="PF01180">
    <property type="entry name" value="DHO_dh"/>
    <property type="match status" value="1"/>
</dbReference>
<comment type="caution">
    <text evidence="13">The sequence shown here is derived from an EMBL/GenBank/DDBJ whole genome shotgun (WGS) entry which is preliminary data.</text>
</comment>
<evidence type="ECO:0000313" key="14">
    <source>
        <dbReference type="Proteomes" id="UP000800235"/>
    </source>
</evidence>
<dbReference type="InterPro" id="IPR005720">
    <property type="entry name" value="Dihydroorotate_DH_cat"/>
</dbReference>
<dbReference type="PANTHER" id="PTHR48109:SF1">
    <property type="entry name" value="DIHYDROOROTATE DEHYDROGENASE (FUMARATE)"/>
    <property type="match status" value="1"/>
</dbReference>
<keyword evidence="7 11" id="KW-0285">Flavoprotein</keyword>
<feature type="domain" description="Dihydroorotate dehydrogenase catalytic" evidence="12">
    <location>
        <begin position="135"/>
        <end position="320"/>
    </location>
</feature>
<evidence type="ECO:0000256" key="6">
    <source>
        <dbReference type="ARBA" id="ARBA00022490"/>
    </source>
</evidence>
<evidence type="ECO:0000256" key="7">
    <source>
        <dbReference type="ARBA" id="ARBA00022630"/>
    </source>
</evidence>
<dbReference type="SUPFAM" id="SSF51395">
    <property type="entry name" value="FMN-linked oxidoreductases"/>
    <property type="match status" value="1"/>
</dbReference>
<dbReference type="GO" id="GO:0006221">
    <property type="term" value="P:pyrimidine nucleotide biosynthetic process"/>
    <property type="evidence" value="ECO:0007669"/>
    <property type="project" value="UniProtKB-KW"/>
</dbReference>
<dbReference type="Gene3D" id="3.20.20.70">
    <property type="entry name" value="Aldolase class I"/>
    <property type="match status" value="1"/>
</dbReference>
<dbReference type="GO" id="GO:1990663">
    <property type="term" value="F:dihydroorotate dehydrogenase (fumarate) activity"/>
    <property type="evidence" value="ECO:0007669"/>
    <property type="project" value="UniProtKB-EC"/>
</dbReference>
<evidence type="ECO:0000256" key="11">
    <source>
        <dbReference type="RuleBase" id="RU364042"/>
    </source>
</evidence>
<reference evidence="13" key="1">
    <citation type="journal article" date="2020" name="Stud. Mycol.">
        <title>101 Dothideomycetes genomes: a test case for predicting lifestyles and emergence of pathogens.</title>
        <authorList>
            <person name="Haridas S."/>
            <person name="Albert R."/>
            <person name="Binder M."/>
            <person name="Bloem J."/>
            <person name="Labutti K."/>
            <person name="Salamov A."/>
            <person name="Andreopoulos B."/>
            <person name="Baker S."/>
            <person name="Barry K."/>
            <person name="Bills G."/>
            <person name="Bluhm B."/>
            <person name="Cannon C."/>
            <person name="Castanera R."/>
            <person name="Culley D."/>
            <person name="Daum C."/>
            <person name="Ezra D."/>
            <person name="Gonzalez J."/>
            <person name="Henrissat B."/>
            <person name="Kuo A."/>
            <person name="Liang C."/>
            <person name="Lipzen A."/>
            <person name="Lutzoni F."/>
            <person name="Magnuson J."/>
            <person name="Mondo S."/>
            <person name="Nolan M."/>
            <person name="Ohm R."/>
            <person name="Pangilinan J."/>
            <person name="Park H.-J."/>
            <person name="Ramirez L."/>
            <person name="Alfaro M."/>
            <person name="Sun H."/>
            <person name="Tritt A."/>
            <person name="Yoshinaga Y."/>
            <person name="Zwiers L.-H."/>
            <person name="Turgeon B."/>
            <person name="Goodwin S."/>
            <person name="Spatafora J."/>
            <person name="Crous P."/>
            <person name="Grigoriev I."/>
        </authorList>
    </citation>
    <scope>NUCLEOTIDE SEQUENCE</scope>
    <source>
        <strain evidence="13">CBS 130266</strain>
    </source>
</reference>
<dbReference type="InterPro" id="IPR023359">
    <property type="entry name" value="Dihydro_DH_chainA_dom2"/>
</dbReference>
<evidence type="ECO:0000256" key="9">
    <source>
        <dbReference type="ARBA" id="ARBA00022975"/>
    </source>
</evidence>
<dbReference type="EC" id="1.3.98.1" evidence="11"/>
<dbReference type="GO" id="GO:0005737">
    <property type="term" value="C:cytoplasm"/>
    <property type="evidence" value="ECO:0007669"/>
    <property type="project" value="UniProtKB-SubCell"/>
</dbReference>
<dbReference type="InterPro" id="IPR033886">
    <property type="entry name" value="DHOD_1A"/>
</dbReference>
<keyword evidence="8 11" id="KW-0288">FMN</keyword>
<evidence type="ECO:0000313" key="13">
    <source>
        <dbReference type="EMBL" id="KAF2430550.1"/>
    </source>
</evidence>
<evidence type="ECO:0000256" key="2">
    <source>
        <dbReference type="ARBA" id="ARBA00004496"/>
    </source>
</evidence>
<protein>
    <recommendedName>
        <fullName evidence="5 11">Dihydroorotate dehydrogenase (fumarate)</fullName>
        <ecNumber evidence="11">1.3.98.1</ecNumber>
    </recommendedName>
    <alternativeName>
        <fullName evidence="11">Dihydroorotate oxidase</fullName>
    </alternativeName>
</protein>
<keyword evidence="9 11" id="KW-0665">Pyrimidine biosynthesis</keyword>
<comment type="similarity">
    <text evidence="4 11">Belongs to the dihydroorotate dehydrogenase family. Type 1 subfamily.</text>
</comment>
<comment type="subcellular location">
    <subcellularLocation>
        <location evidence="2 11">Cytoplasm</location>
    </subcellularLocation>
</comment>
<dbReference type="EMBL" id="MU007038">
    <property type="protein sequence ID" value="KAF2430550.1"/>
    <property type="molecule type" value="Genomic_DNA"/>
</dbReference>
<keyword evidence="14" id="KW-1185">Reference proteome</keyword>
<dbReference type="GO" id="GO:0006207">
    <property type="term" value="P:'de novo' pyrimidine nucleobase biosynthetic process"/>
    <property type="evidence" value="ECO:0007669"/>
    <property type="project" value="TreeGrafter"/>
</dbReference>
<evidence type="ECO:0000256" key="4">
    <source>
        <dbReference type="ARBA" id="ARBA00008008"/>
    </source>
</evidence>
<evidence type="ECO:0000259" key="12">
    <source>
        <dbReference type="Pfam" id="PF01180"/>
    </source>
</evidence>
<comment type="subunit">
    <text evidence="11">Homodimer.</text>
</comment>
<evidence type="ECO:0000256" key="5">
    <source>
        <dbReference type="ARBA" id="ARBA00021374"/>
    </source>
</evidence>
<comment type="catalytic activity">
    <reaction evidence="11">
        <text>(S)-dihydroorotate + fumarate = orotate + succinate</text>
        <dbReference type="Rhea" id="RHEA:30059"/>
        <dbReference type="ChEBI" id="CHEBI:29806"/>
        <dbReference type="ChEBI" id="CHEBI:30031"/>
        <dbReference type="ChEBI" id="CHEBI:30839"/>
        <dbReference type="ChEBI" id="CHEBI:30864"/>
        <dbReference type="EC" id="1.3.98.1"/>
    </reaction>
</comment>
<dbReference type="AlphaFoldDB" id="A0A9P4TYF3"/>
<accession>A0A9P4TYF3</accession>
<comment type="pathway">
    <text evidence="3 11">Pyrimidine metabolism; UMP biosynthesis via de novo pathway.</text>
</comment>
<comment type="cofactor">
    <cofactor evidence="1 11">
        <name>FMN</name>
        <dbReference type="ChEBI" id="CHEBI:58210"/>
    </cofactor>
</comment>
<dbReference type="Proteomes" id="UP000800235">
    <property type="component" value="Unassembled WGS sequence"/>
</dbReference>
<dbReference type="Gene3D" id="2.30.26.10">
    <property type="entry name" value="Dihydroorotate Dehydrogenase A, chain A, domain 2"/>
    <property type="match status" value="1"/>
</dbReference>